<sequence>MPRTRLAVVPTESTPSTAPRPLKLAAAVVAAEGLVVAVLGIVEAITIHGDRLVLGLTTTGFLLLYGAGLLLVARGLYRLSTWSRGPAVFAQLIQLGVAWSFWGGSTSAVSVVLAIAAVAVLVALFQKVSMEALADDPTKDHPVL</sequence>
<organism evidence="2 3">
    <name type="scientific">Kribbella sancticallisti</name>
    <dbReference type="NCBI Taxonomy" id="460087"/>
    <lineage>
        <taxon>Bacteria</taxon>
        <taxon>Bacillati</taxon>
        <taxon>Actinomycetota</taxon>
        <taxon>Actinomycetes</taxon>
        <taxon>Propionibacteriales</taxon>
        <taxon>Kribbellaceae</taxon>
        <taxon>Kribbella</taxon>
    </lineage>
</organism>
<gene>
    <name evidence="2" type="ORF">GCM10009789_44350</name>
</gene>
<dbReference type="Proteomes" id="UP001500393">
    <property type="component" value="Unassembled WGS sequence"/>
</dbReference>
<reference evidence="2 3" key="1">
    <citation type="journal article" date="2019" name="Int. J. Syst. Evol. Microbiol.">
        <title>The Global Catalogue of Microorganisms (GCM) 10K type strain sequencing project: providing services to taxonomists for standard genome sequencing and annotation.</title>
        <authorList>
            <consortium name="The Broad Institute Genomics Platform"/>
            <consortium name="The Broad Institute Genome Sequencing Center for Infectious Disease"/>
            <person name="Wu L."/>
            <person name="Ma J."/>
        </authorList>
    </citation>
    <scope>NUCLEOTIDE SEQUENCE [LARGE SCALE GENOMIC DNA]</scope>
    <source>
        <strain evidence="2 3">JCM 14969</strain>
    </source>
</reference>
<evidence type="ECO:0000313" key="2">
    <source>
        <dbReference type="EMBL" id="GAA1585905.1"/>
    </source>
</evidence>
<evidence type="ECO:0000256" key="1">
    <source>
        <dbReference type="SAM" id="Phobius"/>
    </source>
</evidence>
<dbReference type="EMBL" id="BAAAOS010000031">
    <property type="protein sequence ID" value="GAA1585905.1"/>
    <property type="molecule type" value="Genomic_DNA"/>
</dbReference>
<evidence type="ECO:0000313" key="3">
    <source>
        <dbReference type="Proteomes" id="UP001500393"/>
    </source>
</evidence>
<feature type="transmembrane region" description="Helical" evidence="1">
    <location>
        <begin position="24"/>
        <end position="47"/>
    </location>
</feature>
<feature type="transmembrane region" description="Helical" evidence="1">
    <location>
        <begin position="53"/>
        <end position="73"/>
    </location>
</feature>
<feature type="transmembrane region" description="Helical" evidence="1">
    <location>
        <begin position="108"/>
        <end position="125"/>
    </location>
</feature>
<evidence type="ECO:0008006" key="4">
    <source>
        <dbReference type="Google" id="ProtNLM"/>
    </source>
</evidence>
<keyword evidence="3" id="KW-1185">Reference proteome</keyword>
<comment type="caution">
    <text evidence="2">The sequence shown here is derived from an EMBL/GenBank/DDBJ whole genome shotgun (WGS) entry which is preliminary data.</text>
</comment>
<keyword evidence="1" id="KW-0812">Transmembrane</keyword>
<keyword evidence="1" id="KW-1133">Transmembrane helix</keyword>
<name>A0ABN2DUY4_9ACTN</name>
<protein>
    <recommendedName>
        <fullName evidence="4">Integral membrane protein</fullName>
    </recommendedName>
</protein>
<keyword evidence="1" id="KW-0472">Membrane</keyword>
<accession>A0ABN2DUY4</accession>
<proteinExistence type="predicted"/>